<evidence type="ECO:0000313" key="2">
    <source>
        <dbReference type="EMBL" id="KAF6088472.1"/>
    </source>
</evidence>
<proteinExistence type="predicted"/>
<gene>
    <name evidence="2" type="ORF">HJG60_008297</name>
</gene>
<reference evidence="2 3" key="1">
    <citation type="journal article" date="2020" name="Nature">
        <title>Six reference-quality genomes reveal evolution of bat adaptations.</title>
        <authorList>
            <person name="Jebb D."/>
            <person name="Huang Z."/>
            <person name="Pippel M."/>
            <person name="Hughes G.M."/>
            <person name="Lavrichenko K."/>
            <person name="Devanna P."/>
            <person name="Winkler S."/>
            <person name="Jermiin L.S."/>
            <person name="Skirmuntt E.C."/>
            <person name="Katzourakis A."/>
            <person name="Burkitt-Gray L."/>
            <person name="Ray D.A."/>
            <person name="Sullivan K.A.M."/>
            <person name="Roscito J.G."/>
            <person name="Kirilenko B.M."/>
            <person name="Davalos L.M."/>
            <person name="Corthals A.P."/>
            <person name="Power M.L."/>
            <person name="Jones G."/>
            <person name="Ransome R.D."/>
            <person name="Dechmann D.K.N."/>
            <person name="Locatelli A.G."/>
            <person name="Puechmaille S.J."/>
            <person name="Fedrigo O."/>
            <person name="Jarvis E.D."/>
            <person name="Hiller M."/>
            <person name="Vernes S.C."/>
            <person name="Myers E.W."/>
            <person name="Teeling E.C."/>
        </authorList>
    </citation>
    <scope>NUCLEOTIDE SEQUENCE [LARGE SCALE GENOMIC DNA]</scope>
    <source>
        <strain evidence="2">Bat1K_MPI-CBG_1</strain>
    </source>
</reference>
<name>A0A833Z9E2_9CHIR</name>
<evidence type="ECO:0000256" key="1">
    <source>
        <dbReference type="SAM" id="MobiDB-lite"/>
    </source>
</evidence>
<protein>
    <submittedName>
        <fullName evidence="2">Uncharacterized protein</fullName>
    </submittedName>
</protein>
<dbReference type="AlphaFoldDB" id="A0A833Z9E2"/>
<organism evidence="2 3">
    <name type="scientific">Phyllostomus discolor</name>
    <name type="common">pale spear-nosed bat</name>
    <dbReference type="NCBI Taxonomy" id="89673"/>
    <lineage>
        <taxon>Eukaryota</taxon>
        <taxon>Metazoa</taxon>
        <taxon>Chordata</taxon>
        <taxon>Craniata</taxon>
        <taxon>Vertebrata</taxon>
        <taxon>Euteleostomi</taxon>
        <taxon>Mammalia</taxon>
        <taxon>Eutheria</taxon>
        <taxon>Laurasiatheria</taxon>
        <taxon>Chiroptera</taxon>
        <taxon>Yangochiroptera</taxon>
        <taxon>Phyllostomidae</taxon>
        <taxon>Phyllostominae</taxon>
        <taxon>Phyllostomus</taxon>
    </lineage>
</organism>
<feature type="region of interest" description="Disordered" evidence="1">
    <location>
        <begin position="36"/>
        <end position="72"/>
    </location>
</feature>
<comment type="caution">
    <text evidence="2">The sequence shown here is derived from an EMBL/GenBank/DDBJ whole genome shotgun (WGS) entry which is preliminary data.</text>
</comment>
<dbReference type="EMBL" id="JABVXQ010000010">
    <property type="protein sequence ID" value="KAF6088472.1"/>
    <property type="molecule type" value="Genomic_DNA"/>
</dbReference>
<dbReference type="Proteomes" id="UP000664940">
    <property type="component" value="Unassembled WGS sequence"/>
</dbReference>
<sequence>MARAWRPQSQSCGPQRLHCPLALASPWTYVKNKKAREDCRLSRPSSPEETPGATPHLRPAHPEGTASDALSRCHLPAPLHLGVPAPFQTLADTHRFPRQPRGRAGLDLRRKQGKMNRSKSSGIGAFVFIL</sequence>
<evidence type="ECO:0000313" key="3">
    <source>
        <dbReference type="Proteomes" id="UP000664940"/>
    </source>
</evidence>
<accession>A0A833Z9E2</accession>